<dbReference type="Gene3D" id="2.40.128.20">
    <property type="match status" value="1"/>
</dbReference>
<protein>
    <submittedName>
        <fullName evidence="1">Rho guanine nucleotide exchange factor</fullName>
    </submittedName>
</protein>
<dbReference type="Pfam" id="PF09148">
    <property type="entry name" value="DUF1934"/>
    <property type="match status" value="1"/>
</dbReference>
<organism evidence="1 2">
    <name type="scientific">Lacrimispora celerecrescens</name>
    <dbReference type="NCBI Taxonomy" id="29354"/>
    <lineage>
        <taxon>Bacteria</taxon>
        <taxon>Bacillati</taxon>
        <taxon>Bacillota</taxon>
        <taxon>Clostridia</taxon>
        <taxon>Lachnospirales</taxon>
        <taxon>Lachnospiraceae</taxon>
        <taxon>Lacrimispora</taxon>
    </lineage>
</organism>
<dbReference type="STRING" id="29354.IO98_12590"/>
<dbReference type="InterPro" id="IPR015231">
    <property type="entry name" value="DUF1934"/>
</dbReference>
<dbReference type="InterPro" id="IPR012674">
    <property type="entry name" value="Calycin"/>
</dbReference>
<proteinExistence type="predicted"/>
<keyword evidence="2" id="KW-1185">Reference proteome</keyword>
<dbReference type="RefSeq" id="WP_038281389.1">
    <property type="nucleotide sequence ID" value="NZ_JPME01000014.1"/>
</dbReference>
<evidence type="ECO:0000313" key="2">
    <source>
        <dbReference type="Proteomes" id="UP000028525"/>
    </source>
</evidence>
<dbReference type="EMBL" id="JPME01000014">
    <property type="protein sequence ID" value="KEZ89963.1"/>
    <property type="molecule type" value="Genomic_DNA"/>
</dbReference>
<name>A0A084JLX9_9FIRM</name>
<evidence type="ECO:0000313" key="1">
    <source>
        <dbReference type="EMBL" id="KEZ89963.1"/>
    </source>
</evidence>
<dbReference type="SUPFAM" id="SSF50814">
    <property type="entry name" value="Lipocalins"/>
    <property type="match status" value="1"/>
</dbReference>
<gene>
    <name evidence="1" type="ORF">IO98_12590</name>
</gene>
<reference evidence="1 2" key="1">
    <citation type="submission" date="2014-07" db="EMBL/GenBank/DDBJ databases">
        <title>Draft genome of Clostridium celerecrescens 152B isolated from sediments associated with methane hydrate from Krishna Godavari basin.</title>
        <authorList>
            <person name="Honkalas V.S."/>
            <person name="Dabir A.P."/>
            <person name="Arora P."/>
            <person name="Dhakephalkar P.K."/>
        </authorList>
    </citation>
    <scope>NUCLEOTIDE SEQUENCE [LARGE SCALE GENOMIC DNA]</scope>
    <source>
        <strain evidence="1 2">152B</strain>
    </source>
</reference>
<dbReference type="OrthoDB" id="1680906at2"/>
<accession>A0A084JLX9</accession>
<sequence length="148" mass="16618">MTRDVLISISGMQIAEDDSNSVEMITTGDYFMKNGKHYILYDEIQEDTGGVTKNTIKIHGSGLDIIKRGSSSVHMTFEKDKKNMSCYATPFGELMIGVSTKDIQINEEEDSLKVRVAYSLDINYQHVSECNIVLDIHSKATADFRLLN</sequence>
<comment type="caution">
    <text evidence="1">The sequence shown here is derived from an EMBL/GenBank/DDBJ whole genome shotgun (WGS) entry which is preliminary data.</text>
</comment>
<dbReference type="Proteomes" id="UP000028525">
    <property type="component" value="Unassembled WGS sequence"/>
</dbReference>
<dbReference type="AlphaFoldDB" id="A0A084JLX9"/>